<evidence type="ECO:0000313" key="1">
    <source>
        <dbReference type="EMBL" id="GES07362.1"/>
    </source>
</evidence>
<dbReference type="Proteomes" id="UP000331127">
    <property type="component" value="Unassembled WGS sequence"/>
</dbReference>
<reference evidence="1 2" key="1">
    <citation type="submission" date="2019-10" db="EMBL/GenBank/DDBJ databases">
        <title>Whole genome shotgun sequence of Acrocarpospora macrocephala NBRC 16266.</title>
        <authorList>
            <person name="Ichikawa N."/>
            <person name="Kimura A."/>
            <person name="Kitahashi Y."/>
            <person name="Komaki H."/>
            <person name="Oguchi A."/>
        </authorList>
    </citation>
    <scope>NUCLEOTIDE SEQUENCE [LARGE SCALE GENOMIC DNA]</scope>
    <source>
        <strain evidence="1 2">NBRC 16266</strain>
    </source>
</reference>
<name>A0A5M3WGW1_9ACTN</name>
<organism evidence="1 2">
    <name type="scientific">Acrocarpospora macrocephala</name>
    <dbReference type="NCBI Taxonomy" id="150177"/>
    <lineage>
        <taxon>Bacteria</taxon>
        <taxon>Bacillati</taxon>
        <taxon>Actinomycetota</taxon>
        <taxon>Actinomycetes</taxon>
        <taxon>Streptosporangiales</taxon>
        <taxon>Streptosporangiaceae</taxon>
        <taxon>Acrocarpospora</taxon>
    </lineage>
</organism>
<protein>
    <submittedName>
        <fullName evidence="1">Uncharacterized protein</fullName>
    </submittedName>
</protein>
<accession>A0A5M3WGW1</accession>
<proteinExistence type="predicted"/>
<evidence type="ECO:0000313" key="2">
    <source>
        <dbReference type="Proteomes" id="UP000331127"/>
    </source>
</evidence>
<dbReference type="EMBL" id="BLAE01000006">
    <property type="protein sequence ID" value="GES07362.1"/>
    <property type="molecule type" value="Genomic_DNA"/>
</dbReference>
<keyword evidence="2" id="KW-1185">Reference proteome</keyword>
<gene>
    <name evidence="1" type="ORF">Amac_009570</name>
</gene>
<dbReference type="AlphaFoldDB" id="A0A5M3WGW1"/>
<sequence>MSRYTPDWRLEAIKQTGRTVQIAIRSTSDTVRLCALLLTLAIAVSLPVACKTITQ</sequence>
<comment type="caution">
    <text evidence="1">The sequence shown here is derived from an EMBL/GenBank/DDBJ whole genome shotgun (WGS) entry which is preliminary data.</text>
</comment>